<accession>A0A2G8JXE5</accession>
<dbReference type="STRING" id="307972.A0A2G8JXE5"/>
<sequence>MDSFVLVFCSFIKVFCTSMCFSVHQLSLAEPIVTVNFYDPRFLKVNIKEYAVVGDSQNLTIGCGVRNVPMDTNVTVALRSNGTMLGGSSLQNGSSYWKVNLTLPAYINCDMLLRKDNVLMNSKRQLKFSALADCCKRGGSPESRNIEQTSGQLYATCVKSRGQEVDRSRVEMIVHEGSVRDQPVGNNLSTAILSEGAQDNGDNDPPSDEMKAAAYTTRWKLQPIRRDGSCSLYDEVEAAAYTTRWKLLMRYQKM</sequence>
<comment type="caution">
    <text evidence="2">The sequence shown here is derived from an EMBL/GenBank/DDBJ whole genome shotgun (WGS) entry which is preliminary data.</text>
</comment>
<evidence type="ECO:0000313" key="3">
    <source>
        <dbReference type="Proteomes" id="UP000230750"/>
    </source>
</evidence>
<gene>
    <name evidence="2" type="ORF">BSL78_22742</name>
</gene>
<evidence type="ECO:0000313" key="2">
    <source>
        <dbReference type="EMBL" id="PIK40389.1"/>
    </source>
</evidence>
<evidence type="ECO:0000256" key="1">
    <source>
        <dbReference type="SAM" id="SignalP"/>
    </source>
</evidence>
<dbReference type="EMBL" id="MRZV01001127">
    <property type="protein sequence ID" value="PIK40389.1"/>
    <property type="molecule type" value="Genomic_DNA"/>
</dbReference>
<reference evidence="2 3" key="1">
    <citation type="journal article" date="2017" name="PLoS Biol.">
        <title>The sea cucumber genome provides insights into morphological evolution and visceral regeneration.</title>
        <authorList>
            <person name="Zhang X."/>
            <person name="Sun L."/>
            <person name="Yuan J."/>
            <person name="Sun Y."/>
            <person name="Gao Y."/>
            <person name="Zhang L."/>
            <person name="Li S."/>
            <person name="Dai H."/>
            <person name="Hamel J.F."/>
            <person name="Liu C."/>
            <person name="Yu Y."/>
            <person name="Liu S."/>
            <person name="Lin W."/>
            <person name="Guo K."/>
            <person name="Jin S."/>
            <person name="Xu P."/>
            <person name="Storey K.B."/>
            <person name="Huan P."/>
            <person name="Zhang T."/>
            <person name="Zhou Y."/>
            <person name="Zhang J."/>
            <person name="Lin C."/>
            <person name="Li X."/>
            <person name="Xing L."/>
            <person name="Huo D."/>
            <person name="Sun M."/>
            <person name="Wang L."/>
            <person name="Mercier A."/>
            <person name="Li F."/>
            <person name="Yang H."/>
            <person name="Xiang J."/>
        </authorList>
    </citation>
    <scope>NUCLEOTIDE SEQUENCE [LARGE SCALE GENOMIC DNA]</scope>
    <source>
        <strain evidence="2">Shaxun</strain>
        <tissue evidence="2">Muscle</tissue>
    </source>
</reference>
<dbReference type="OrthoDB" id="10677134at2759"/>
<proteinExistence type="predicted"/>
<dbReference type="Proteomes" id="UP000230750">
    <property type="component" value="Unassembled WGS sequence"/>
</dbReference>
<feature type="chain" id="PRO_5013620945" evidence="1">
    <location>
        <begin position="17"/>
        <end position="254"/>
    </location>
</feature>
<keyword evidence="3" id="KW-1185">Reference proteome</keyword>
<protein>
    <submittedName>
        <fullName evidence="2">Uncharacterized protein</fullName>
    </submittedName>
</protein>
<keyword evidence="1" id="KW-0732">Signal</keyword>
<feature type="signal peptide" evidence="1">
    <location>
        <begin position="1"/>
        <end position="16"/>
    </location>
</feature>
<organism evidence="2 3">
    <name type="scientific">Stichopus japonicus</name>
    <name type="common">Sea cucumber</name>
    <dbReference type="NCBI Taxonomy" id="307972"/>
    <lineage>
        <taxon>Eukaryota</taxon>
        <taxon>Metazoa</taxon>
        <taxon>Echinodermata</taxon>
        <taxon>Eleutherozoa</taxon>
        <taxon>Echinozoa</taxon>
        <taxon>Holothuroidea</taxon>
        <taxon>Aspidochirotacea</taxon>
        <taxon>Aspidochirotida</taxon>
        <taxon>Stichopodidae</taxon>
        <taxon>Apostichopus</taxon>
    </lineage>
</organism>
<name>A0A2G8JXE5_STIJA</name>
<dbReference type="AlphaFoldDB" id="A0A2G8JXE5"/>